<evidence type="ECO:0000256" key="2">
    <source>
        <dbReference type="ARBA" id="ARBA00022741"/>
    </source>
</evidence>
<evidence type="ECO:0008006" key="10">
    <source>
        <dbReference type="Google" id="ProtNLM"/>
    </source>
</evidence>
<dbReference type="GO" id="GO:0005525">
    <property type="term" value="F:GTP binding"/>
    <property type="evidence" value="ECO:0007669"/>
    <property type="project" value="UniProtKB-KW"/>
</dbReference>
<dbReference type="GO" id="GO:0046872">
    <property type="term" value="F:metal ion binding"/>
    <property type="evidence" value="ECO:0007669"/>
    <property type="project" value="UniProtKB-KW"/>
</dbReference>
<dbReference type="GO" id="GO:0003924">
    <property type="term" value="F:GTPase activity"/>
    <property type="evidence" value="ECO:0007669"/>
    <property type="project" value="InterPro"/>
</dbReference>
<dbReference type="InterPro" id="IPR027417">
    <property type="entry name" value="P-loop_NTPase"/>
</dbReference>
<dbReference type="HOGENOM" id="CLU_014184_1_1_1"/>
<evidence type="ECO:0000313" key="9">
    <source>
        <dbReference type="Proteomes" id="UP000053989"/>
    </source>
</evidence>
<feature type="region of interest" description="Disordered" evidence="7">
    <location>
        <begin position="151"/>
        <end position="171"/>
    </location>
</feature>
<dbReference type="Gene3D" id="3.40.50.300">
    <property type="entry name" value="P-loop containing nucleotide triphosphate hydrolases"/>
    <property type="match status" value="1"/>
</dbReference>
<keyword evidence="9" id="KW-1185">Reference proteome</keyword>
<evidence type="ECO:0000256" key="3">
    <source>
        <dbReference type="ARBA" id="ARBA00023134"/>
    </source>
</evidence>
<keyword evidence="1 6" id="KW-0479">Metal-binding</keyword>
<dbReference type="STRING" id="1036808.A0A0C3A6R4"/>
<dbReference type="PANTHER" id="PTHR10218:SF360">
    <property type="entry name" value="GUANINE NUCLEOTIDE-BINDING PROTEIN SUBUNIT ALPHA HOMOLOG"/>
    <property type="match status" value="1"/>
</dbReference>
<dbReference type="Pfam" id="PF00503">
    <property type="entry name" value="G-alpha"/>
    <property type="match status" value="1"/>
</dbReference>
<feature type="binding site" evidence="5">
    <location>
        <begin position="371"/>
        <end position="374"/>
    </location>
    <ligand>
        <name>GTP</name>
        <dbReference type="ChEBI" id="CHEBI:37565"/>
    </ligand>
</feature>
<gene>
    <name evidence="8" type="ORF">SCLCIDRAFT_102472</name>
</gene>
<organism evidence="8 9">
    <name type="scientific">Scleroderma citrinum Foug A</name>
    <dbReference type="NCBI Taxonomy" id="1036808"/>
    <lineage>
        <taxon>Eukaryota</taxon>
        <taxon>Fungi</taxon>
        <taxon>Dikarya</taxon>
        <taxon>Basidiomycota</taxon>
        <taxon>Agaricomycotina</taxon>
        <taxon>Agaricomycetes</taxon>
        <taxon>Agaricomycetidae</taxon>
        <taxon>Boletales</taxon>
        <taxon>Sclerodermatineae</taxon>
        <taxon>Sclerodermataceae</taxon>
        <taxon>Scleroderma</taxon>
    </lineage>
</organism>
<dbReference type="PROSITE" id="PS51882">
    <property type="entry name" value="G_ALPHA"/>
    <property type="match status" value="1"/>
</dbReference>
<evidence type="ECO:0000256" key="5">
    <source>
        <dbReference type="PIRSR" id="PIRSR601019-1"/>
    </source>
</evidence>
<feature type="compositionally biased region" description="Basic and acidic residues" evidence="7">
    <location>
        <begin position="23"/>
        <end position="38"/>
    </location>
</feature>
<keyword evidence="3 5" id="KW-0342">GTP-binding</keyword>
<dbReference type="OrthoDB" id="5817230at2759"/>
<dbReference type="PRINTS" id="PR00318">
    <property type="entry name" value="GPROTEINA"/>
</dbReference>
<evidence type="ECO:0000256" key="4">
    <source>
        <dbReference type="ARBA" id="ARBA00023224"/>
    </source>
</evidence>
<reference evidence="9" key="2">
    <citation type="submission" date="2015-01" db="EMBL/GenBank/DDBJ databases">
        <title>Evolutionary Origins and Diversification of the Mycorrhizal Mutualists.</title>
        <authorList>
            <consortium name="DOE Joint Genome Institute"/>
            <consortium name="Mycorrhizal Genomics Consortium"/>
            <person name="Kohler A."/>
            <person name="Kuo A."/>
            <person name="Nagy L.G."/>
            <person name="Floudas D."/>
            <person name="Copeland A."/>
            <person name="Barry K.W."/>
            <person name="Cichocki N."/>
            <person name="Veneault-Fourrey C."/>
            <person name="LaButti K."/>
            <person name="Lindquist E.A."/>
            <person name="Lipzen A."/>
            <person name="Lundell T."/>
            <person name="Morin E."/>
            <person name="Murat C."/>
            <person name="Riley R."/>
            <person name="Ohm R."/>
            <person name="Sun H."/>
            <person name="Tunlid A."/>
            <person name="Henrissat B."/>
            <person name="Grigoriev I.V."/>
            <person name="Hibbett D.S."/>
            <person name="Martin F."/>
        </authorList>
    </citation>
    <scope>NUCLEOTIDE SEQUENCE [LARGE SCALE GENOMIC DNA]</scope>
    <source>
        <strain evidence="9">Foug A</strain>
    </source>
</reference>
<dbReference type="InParanoid" id="A0A0C3A6R4"/>
<feature type="binding site" evidence="5">
    <location>
        <begin position="246"/>
        <end position="247"/>
    </location>
    <ligand>
        <name>GTP</name>
        <dbReference type="ChEBI" id="CHEBI:37565"/>
    </ligand>
</feature>
<feature type="region of interest" description="Disordered" evidence="7">
    <location>
        <begin position="12"/>
        <end position="42"/>
    </location>
</feature>
<dbReference type="EMBL" id="KN822006">
    <property type="protein sequence ID" value="KIM69373.1"/>
    <property type="molecule type" value="Genomic_DNA"/>
</dbReference>
<dbReference type="Gene3D" id="1.10.400.10">
    <property type="entry name" value="GI Alpha 1, domain 2-like"/>
    <property type="match status" value="1"/>
</dbReference>
<dbReference type="GO" id="GO:0005834">
    <property type="term" value="C:heterotrimeric G-protein complex"/>
    <property type="evidence" value="ECO:0007669"/>
    <property type="project" value="TreeGrafter"/>
</dbReference>
<dbReference type="FunFam" id="3.40.50.300:FF:000692">
    <property type="entry name" value="Guanine nucleotide-binding protein subunit alpha"/>
    <property type="match status" value="1"/>
</dbReference>
<feature type="binding site" evidence="5">
    <location>
        <begin position="271"/>
        <end position="277"/>
    </location>
    <ligand>
        <name>GTP</name>
        <dbReference type="ChEBI" id="CHEBI:37565"/>
    </ligand>
</feature>
<dbReference type="InterPro" id="IPR011025">
    <property type="entry name" value="GproteinA_insert"/>
</dbReference>
<evidence type="ECO:0000256" key="6">
    <source>
        <dbReference type="PIRSR" id="PIRSR601019-2"/>
    </source>
</evidence>
<reference evidence="8 9" key="1">
    <citation type="submission" date="2014-04" db="EMBL/GenBank/DDBJ databases">
        <authorList>
            <consortium name="DOE Joint Genome Institute"/>
            <person name="Kuo A."/>
            <person name="Kohler A."/>
            <person name="Nagy L.G."/>
            <person name="Floudas D."/>
            <person name="Copeland A."/>
            <person name="Barry K.W."/>
            <person name="Cichocki N."/>
            <person name="Veneault-Fourrey C."/>
            <person name="LaButti K."/>
            <person name="Lindquist E.A."/>
            <person name="Lipzen A."/>
            <person name="Lundell T."/>
            <person name="Morin E."/>
            <person name="Murat C."/>
            <person name="Sun H."/>
            <person name="Tunlid A."/>
            <person name="Henrissat B."/>
            <person name="Grigoriev I.V."/>
            <person name="Hibbett D.S."/>
            <person name="Martin F."/>
            <person name="Nordberg H.P."/>
            <person name="Cantor M.N."/>
            <person name="Hua S.X."/>
        </authorList>
    </citation>
    <scope>NUCLEOTIDE SEQUENCE [LARGE SCALE GENOMIC DNA]</scope>
    <source>
        <strain evidence="8 9">Foug A</strain>
    </source>
</reference>
<dbReference type="InterPro" id="IPR001019">
    <property type="entry name" value="Gprotein_alpha_su"/>
</dbReference>
<evidence type="ECO:0000256" key="7">
    <source>
        <dbReference type="SAM" id="MobiDB-lite"/>
    </source>
</evidence>
<evidence type="ECO:0000256" key="1">
    <source>
        <dbReference type="ARBA" id="ARBA00022723"/>
    </source>
</evidence>
<dbReference type="PANTHER" id="PTHR10218">
    <property type="entry name" value="GTP-BINDING PROTEIN ALPHA SUBUNIT"/>
    <property type="match status" value="1"/>
</dbReference>
<dbReference type="GO" id="GO:0031683">
    <property type="term" value="F:G-protein beta/gamma-subunit complex binding"/>
    <property type="evidence" value="ECO:0007669"/>
    <property type="project" value="InterPro"/>
</dbReference>
<dbReference type="GO" id="GO:0005737">
    <property type="term" value="C:cytoplasm"/>
    <property type="evidence" value="ECO:0007669"/>
    <property type="project" value="TreeGrafter"/>
</dbReference>
<dbReference type="SMART" id="SM00275">
    <property type="entry name" value="G_alpha"/>
    <property type="match status" value="1"/>
</dbReference>
<keyword evidence="6" id="KW-0460">Magnesium</keyword>
<dbReference type="GO" id="GO:0001664">
    <property type="term" value="F:G protein-coupled receptor binding"/>
    <property type="evidence" value="ECO:0007669"/>
    <property type="project" value="TreeGrafter"/>
</dbReference>
<sequence length="460" mass="52281">MVFNFDAADPLAVITAPPPNETPGERAAREEREAEAQRISDQIDEELRAERATVRKQEEMVKILLLGQSESGNDVPPPDFLIQFARDQWARERASWRAAIQLNAVHSVNAIVDAIERSIASADPQSSFTSRHQVLLFRLSPLRRVEEDLKHMLGTRDSPDARAPPSSLSTRRPSREFFVCSWEWRAFLQGSSRDGHHHSHAQATRDTVNLDNITEVIAQCADDIQELWEDELVQRMVQRREIALEDSATFFLDATSRITSRGYHPTDDDILRIRLRTLGVQEHELTIDDEGKTQTWKIYDVGGSRTQASRRAWVPYFEQVNAIIFLAPISCFDERLTEDPRVNRLEDSFILWKAICSSQLLTSTTLVIFLNKKDLLDKKIAAGIQVKTYLPSYGDKPNETNSVVKYLATKFKETAVNHSPKPRTCHVYATSVVDKRATAQTLVSVRIGIMKEHLKKAILL</sequence>
<dbReference type="Proteomes" id="UP000053989">
    <property type="component" value="Unassembled WGS sequence"/>
</dbReference>
<feature type="binding site" evidence="6">
    <location>
        <position position="277"/>
    </location>
    <ligand>
        <name>Mg(2+)</name>
        <dbReference type="ChEBI" id="CHEBI:18420"/>
    </ligand>
</feature>
<dbReference type="AlphaFoldDB" id="A0A0C3A6R4"/>
<evidence type="ECO:0000313" key="8">
    <source>
        <dbReference type="EMBL" id="KIM69373.1"/>
    </source>
</evidence>
<dbReference type="SUPFAM" id="SSF47895">
    <property type="entry name" value="Transducin (alpha subunit), insertion domain"/>
    <property type="match status" value="1"/>
</dbReference>
<keyword evidence="4" id="KW-0807">Transducer</keyword>
<name>A0A0C3A6R4_9AGAM</name>
<keyword evidence="2 5" id="KW-0547">Nucleotide-binding</keyword>
<accession>A0A0C3A6R4</accession>
<proteinExistence type="predicted"/>
<dbReference type="GO" id="GO:0007188">
    <property type="term" value="P:adenylate cyclase-modulating G protein-coupled receptor signaling pathway"/>
    <property type="evidence" value="ECO:0007669"/>
    <property type="project" value="TreeGrafter"/>
</dbReference>
<protein>
    <recommendedName>
        <fullName evidence="10">G-alpha-domain-containing protein</fullName>
    </recommendedName>
</protein>
<dbReference type="SUPFAM" id="SSF52540">
    <property type="entry name" value="P-loop containing nucleoside triphosphate hydrolases"/>
    <property type="match status" value="1"/>
</dbReference>